<organism evidence="8 9">
    <name type="scientific">Aspergillus nanangensis</name>
    <dbReference type="NCBI Taxonomy" id="2582783"/>
    <lineage>
        <taxon>Eukaryota</taxon>
        <taxon>Fungi</taxon>
        <taxon>Dikarya</taxon>
        <taxon>Ascomycota</taxon>
        <taxon>Pezizomycotina</taxon>
        <taxon>Eurotiomycetes</taxon>
        <taxon>Eurotiomycetidae</taxon>
        <taxon>Eurotiales</taxon>
        <taxon>Aspergillaceae</taxon>
        <taxon>Aspergillus</taxon>
        <taxon>Aspergillus subgen. Circumdati</taxon>
    </lineage>
</organism>
<dbReference type="AlphaFoldDB" id="A0AAD4CEW7"/>
<gene>
    <name evidence="8" type="ORF">FE257_000605</name>
</gene>
<evidence type="ECO:0000256" key="6">
    <source>
        <dbReference type="SAM" id="Phobius"/>
    </source>
</evidence>
<keyword evidence="3 6" id="KW-1133">Transmembrane helix</keyword>
<keyword evidence="9" id="KW-1185">Reference proteome</keyword>
<comment type="subcellular location">
    <subcellularLocation>
        <location evidence="1">Membrane</location>
        <topology evidence="1">Multi-pass membrane protein</topology>
    </subcellularLocation>
</comment>
<feature type="transmembrane region" description="Helical" evidence="6">
    <location>
        <begin position="79"/>
        <end position="97"/>
    </location>
</feature>
<dbReference type="Pfam" id="PF20684">
    <property type="entry name" value="Fung_rhodopsin"/>
    <property type="match status" value="1"/>
</dbReference>
<reference evidence="8" key="1">
    <citation type="journal article" date="2019" name="Beilstein J. Org. Chem.">
        <title>Nanangenines: drimane sesquiterpenoids as the dominant metabolite cohort of a novel Australian fungus, Aspergillus nanangensis.</title>
        <authorList>
            <person name="Lacey H.J."/>
            <person name="Gilchrist C.L.M."/>
            <person name="Crombie A."/>
            <person name="Kalaitzis J.A."/>
            <person name="Vuong D."/>
            <person name="Rutledge P.J."/>
            <person name="Turner P."/>
            <person name="Pitt J.I."/>
            <person name="Lacey E."/>
            <person name="Chooi Y.H."/>
            <person name="Piggott A.M."/>
        </authorList>
    </citation>
    <scope>NUCLEOTIDE SEQUENCE</scope>
    <source>
        <strain evidence="8">MST-FP2251</strain>
    </source>
</reference>
<dbReference type="InterPro" id="IPR052337">
    <property type="entry name" value="SAT4-like"/>
</dbReference>
<evidence type="ECO:0000313" key="8">
    <source>
        <dbReference type="EMBL" id="KAF9885245.1"/>
    </source>
</evidence>
<keyword evidence="4 6" id="KW-0472">Membrane</keyword>
<reference evidence="8" key="2">
    <citation type="submission" date="2020-02" db="EMBL/GenBank/DDBJ databases">
        <authorList>
            <person name="Gilchrist C.L.M."/>
            <person name="Chooi Y.-H."/>
        </authorList>
    </citation>
    <scope>NUCLEOTIDE SEQUENCE</scope>
    <source>
        <strain evidence="8">MST-FP2251</strain>
    </source>
</reference>
<evidence type="ECO:0000256" key="4">
    <source>
        <dbReference type="ARBA" id="ARBA00023136"/>
    </source>
</evidence>
<dbReference type="EMBL" id="VCAU01000100">
    <property type="protein sequence ID" value="KAF9885245.1"/>
    <property type="molecule type" value="Genomic_DNA"/>
</dbReference>
<keyword evidence="2 6" id="KW-0812">Transmembrane</keyword>
<dbReference type="GO" id="GO:0016020">
    <property type="term" value="C:membrane"/>
    <property type="evidence" value="ECO:0007669"/>
    <property type="project" value="UniProtKB-SubCell"/>
</dbReference>
<feature type="transmembrane region" description="Helical" evidence="6">
    <location>
        <begin position="104"/>
        <end position="124"/>
    </location>
</feature>
<evidence type="ECO:0000313" key="9">
    <source>
        <dbReference type="Proteomes" id="UP001194746"/>
    </source>
</evidence>
<evidence type="ECO:0000256" key="2">
    <source>
        <dbReference type="ARBA" id="ARBA00022692"/>
    </source>
</evidence>
<comment type="similarity">
    <text evidence="5">Belongs to the SAT4 family.</text>
</comment>
<protein>
    <recommendedName>
        <fullName evidence="7">Rhodopsin domain-containing protein</fullName>
    </recommendedName>
</protein>
<dbReference type="PANTHER" id="PTHR33048:SF47">
    <property type="entry name" value="INTEGRAL MEMBRANE PROTEIN-RELATED"/>
    <property type="match status" value="1"/>
</dbReference>
<dbReference type="PANTHER" id="PTHR33048">
    <property type="entry name" value="PTH11-LIKE INTEGRAL MEMBRANE PROTEIN (AFU_ORTHOLOGUE AFUA_5G11245)"/>
    <property type="match status" value="1"/>
</dbReference>
<feature type="transmembrane region" description="Helical" evidence="6">
    <location>
        <begin position="149"/>
        <end position="172"/>
    </location>
</feature>
<accession>A0AAD4CEW7</accession>
<dbReference type="InterPro" id="IPR049326">
    <property type="entry name" value="Rhodopsin_dom_fungi"/>
</dbReference>
<sequence length="178" mass="19716">MNSLAGAVIAVNTTLLVFTFVVLALRVWSRVNISHNFAAEDIVMIISLLFFVAEAAISLSLLRHGLGKHVSGVQSEQPIVVILKISILLFYLKTFVIKAASITIMILIVITTIYTIACALALIFPCHPLARSWDLRIVHGYCINRFAVYYAQCGLNLFIDLALLILPLPLIWRLKVPA</sequence>
<feature type="transmembrane region" description="Helical" evidence="6">
    <location>
        <begin position="6"/>
        <end position="25"/>
    </location>
</feature>
<feature type="transmembrane region" description="Helical" evidence="6">
    <location>
        <begin position="37"/>
        <end position="59"/>
    </location>
</feature>
<proteinExistence type="inferred from homology"/>
<evidence type="ECO:0000256" key="1">
    <source>
        <dbReference type="ARBA" id="ARBA00004141"/>
    </source>
</evidence>
<evidence type="ECO:0000256" key="3">
    <source>
        <dbReference type="ARBA" id="ARBA00022989"/>
    </source>
</evidence>
<evidence type="ECO:0000256" key="5">
    <source>
        <dbReference type="ARBA" id="ARBA00038359"/>
    </source>
</evidence>
<dbReference type="Proteomes" id="UP001194746">
    <property type="component" value="Unassembled WGS sequence"/>
</dbReference>
<comment type="caution">
    <text evidence="8">The sequence shown here is derived from an EMBL/GenBank/DDBJ whole genome shotgun (WGS) entry which is preliminary data.</text>
</comment>
<evidence type="ECO:0000259" key="7">
    <source>
        <dbReference type="Pfam" id="PF20684"/>
    </source>
</evidence>
<name>A0AAD4CEW7_ASPNN</name>
<feature type="domain" description="Rhodopsin" evidence="7">
    <location>
        <begin position="25"/>
        <end position="177"/>
    </location>
</feature>